<protein>
    <submittedName>
        <fullName evidence="5">MobA/MobL family protein</fullName>
    </submittedName>
</protein>
<evidence type="ECO:0000256" key="3">
    <source>
        <dbReference type="SAM" id="MobiDB-lite"/>
    </source>
</evidence>
<dbReference type="Proteomes" id="UP000823890">
    <property type="component" value="Unassembled WGS sequence"/>
</dbReference>
<comment type="caution">
    <text evidence="5">The sequence shown here is derived from an EMBL/GenBank/DDBJ whole genome shotgun (WGS) entry which is preliminary data.</text>
</comment>
<feature type="domain" description="MobA/MobL protein" evidence="4">
    <location>
        <begin position="17"/>
        <end position="286"/>
    </location>
</feature>
<feature type="compositionally biased region" description="Basic and acidic residues" evidence="3">
    <location>
        <begin position="541"/>
        <end position="554"/>
    </location>
</feature>
<evidence type="ECO:0000313" key="5">
    <source>
        <dbReference type="EMBL" id="HJC33099.1"/>
    </source>
</evidence>
<reference evidence="5" key="2">
    <citation type="submission" date="2021-04" db="EMBL/GenBank/DDBJ databases">
        <authorList>
            <person name="Gilroy R."/>
        </authorList>
    </citation>
    <scope>NUCLEOTIDE SEQUENCE</scope>
    <source>
        <strain evidence="5">ChiW19-954</strain>
    </source>
</reference>
<dbReference type="AlphaFoldDB" id="A0A9D2NLH8"/>
<gene>
    <name evidence="5" type="ORF">H9758_00725</name>
</gene>
<feature type="compositionally biased region" description="Basic residues" evidence="3">
    <location>
        <begin position="555"/>
        <end position="569"/>
    </location>
</feature>
<proteinExistence type="inferred from homology"/>
<name>A0A9D2NLH8_9FIRM</name>
<evidence type="ECO:0000256" key="2">
    <source>
        <dbReference type="ARBA" id="ARBA00022971"/>
    </source>
</evidence>
<evidence type="ECO:0000259" key="4">
    <source>
        <dbReference type="Pfam" id="PF03389"/>
    </source>
</evidence>
<evidence type="ECO:0000256" key="1">
    <source>
        <dbReference type="ARBA" id="ARBA00010873"/>
    </source>
</evidence>
<feature type="region of interest" description="Disordered" evidence="3">
    <location>
        <begin position="541"/>
        <end position="569"/>
    </location>
</feature>
<dbReference type="EMBL" id="DWWO01000006">
    <property type="protein sequence ID" value="HJC33099.1"/>
    <property type="molecule type" value="Genomic_DNA"/>
</dbReference>
<comment type="similarity">
    <text evidence="1">Belongs to the MobA/MobL family.</text>
</comment>
<evidence type="ECO:0000313" key="6">
    <source>
        <dbReference type="Proteomes" id="UP000823890"/>
    </source>
</evidence>
<accession>A0A9D2NLH8</accession>
<dbReference type="Gene3D" id="3.30.930.30">
    <property type="match status" value="1"/>
</dbReference>
<dbReference type="Pfam" id="PF03389">
    <property type="entry name" value="MobA_MobL"/>
    <property type="match status" value="1"/>
</dbReference>
<sequence length="569" mass="66990">MAIYHMSAKVVSRGAGRSAVAASAYLSCSRMYNDYDGVQHDYTRKHGLIFQEVLLPPMAPPKWKDREQLWNSVERAEKTKDSRLAREFVVALPIELSKESQISFLRDFIQKNFVDMGMCADFAIHDTDGHNPHAHILLTVRPLETNGTWQYKTQKEYLCIRNGEEKGFTASEFKAAQTEGWEKQYPYKVGGKKVYMTPSAAQEHGYIRADKHPKSTRFGRQNPVSEQWNSEEQLRDWRKAWADAVNHTLQEHQIDAQVDHRSFADQGRDEQPTIHEGYHARDMEKKGLISDRCEINRQIQSDNRLFRELKRQVEKLAKTVSENIHSIAKRLEQLRGTMIMIRYYLFHNRMQASSAREWISMITPVLKKYKAITKTIRTKQTEKKSLQSQKKKLSFLQPVQYYQISQKITTLTEDIEELLSQKERLLCDNYFHNESEIKASEISLKNQKDFLEKLDLQYEDFSIKLTENQKLFQEIKADVSPEKSEELFDARVDERDTIRDHVYQKLYATMGQKFDASLFHDSVRDIDNRLGEDSEAFRKRVSQKRIEQEIERRKNQPVRQKRKNQNHER</sequence>
<organism evidence="5 6">
    <name type="scientific">Candidatus Mediterraneibacter faecipullorum</name>
    <dbReference type="NCBI Taxonomy" id="2838670"/>
    <lineage>
        <taxon>Bacteria</taxon>
        <taxon>Bacillati</taxon>
        <taxon>Bacillota</taxon>
        <taxon>Clostridia</taxon>
        <taxon>Lachnospirales</taxon>
        <taxon>Lachnospiraceae</taxon>
        <taxon>Mediterraneibacter</taxon>
    </lineage>
</organism>
<dbReference type="NCBIfam" id="NF041496">
    <property type="entry name" value="MobQ"/>
    <property type="match status" value="1"/>
</dbReference>
<dbReference type="InterPro" id="IPR005053">
    <property type="entry name" value="MobA_MobL"/>
</dbReference>
<reference evidence="5" key="1">
    <citation type="journal article" date="2021" name="PeerJ">
        <title>Extensive microbial diversity within the chicken gut microbiome revealed by metagenomics and culture.</title>
        <authorList>
            <person name="Gilroy R."/>
            <person name="Ravi A."/>
            <person name="Getino M."/>
            <person name="Pursley I."/>
            <person name="Horton D.L."/>
            <person name="Alikhan N.F."/>
            <person name="Baker D."/>
            <person name="Gharbi K."/>
            <person name="Hall N."/>
            <person name="Watson M."/>
            <person name="Adriaenssens E.M."/>
            <person name="Foster-Nyarko E."/>
            <person name="Jarju S."/>
            <person name="Secka A."/>
            <person name="Antonio M."/>
            <person name="Oren A."/>
            <person name="Chaudhuri R.R."/>
            <person name="La Ragione R."/>
            <person name="Hildebrand F."/>
            <person name="Pallen M.J."/>
        </authorList>
    </citation>
    <scope>NUCLEOTIDE SEQUENCE</scope>
    <source>
        <strain evidence="5">ChiW19-954</strain>
    </source>
</reference>
<keyword evidence="2" id="KW-0184">Conjugation</keyword>